<keyword evidence="5" id="KW-0812">Transmembrane</keyword>
<feature type="region of interest" description="Disordered" evidence="4">
    <location>
        <begin position="312"/>
        <end position="334"/>
    </location>
</feature>
<evidence type="ECO:0000256" key="3">
    <source>
        <dbReference type="ARBA" id="ARBA00023012"/>
    </source>
</evidence>
<dbReference type="CDD" id="cd16917">
    <property type="entry name" value="HATPase_UhpB-NarQ-NarX-like"/>
    <property type="match status" value="1"/>
</dbReference>
<gene>
    <name evidence="8" type="ORF">Hsar01_00413</name>
</gene>
<keyword evidence="5" id="KW-0472">Membrane</keyword>
<evidence type="ECO:0000259" key="6">
    <source>
        <dbReference type="Pfam" id="PF02518"/>
    </source>
</evidence>
<feature type="domain" description="Histidine kinase/HSP90-like ATPase" evidence="6">
    <location>
        <begin position="237"/>
        <end position="325"/>
    </location>
</feature>
<protein>
    <recommendedName>
        <fullName evidence="10">Nitrogen regulation protein B</fullName>
    </recommendedName>
</protein>
<dbReference type="InterPro" id="IPR011712">
    <property type="entry name" value="Sig_transdc_His_kin_sub3_dim/P"/>
</dbReference>
<evidence type="ECO:0000256" key="4">
    <source>
        <dbReference type="SAM" id="MobiDB-lite"/>
    </source>
</evidence>
<evidence type="ECO:0000256" key="1">
    <source>
        <dbReference type="ARBA" id="ARBA00022679"/>
    </source>
</evidence>
<reference evidence="8 9" key="1">
    <citation type="submission" date="2024-02" db="EMBL/GenBank/DDBJ databases">
        <title>Haloferula sargassicola NBRC 104335.</title>
        <authorList>
            <person name="Ichikawa N."/>
            <person name="Katano-Makiyama Y."/>
            <person name="Hidaka K."/>
        </authorList>
    </citation>
    <scope>NUCLEOTIDE SEQUENCE [LARGE SCALE GENOMIC DNA]</scope>
    <source>
        <strain evidence="8 9">NBRC 104335</strain>
    </source>
</reference>
<feature type="transmembrane region" description="Helical" evidence="5">
    <location>
        <begin position="67"/>
        <end position="84"/>
    </location>
</feature>
<dbReference type="Gene3D" id="1.20.5.1930">
    <property type="match status" value="1"/>
</dbReference>
<keyword evidence="1" id="KW-0808">Transferase</keyword>
<organism evidence="8 9">
    <name type="scientific">Haloferula sargassicola</name>
    <dbReference type="NCBI Taxonomy" id="490096"/>
    <lineage>
        <taxon>Bacteria</taxon>
        <taxon>Pseudomonadati</taxon>
        <taxon>Verrucomicrobiota</taxon>
        <taxon>Verrucomicrobiia</taxon>
        <taxon>Verrucomicrobiales</taxon>
        <taxon>Verrucomicrobiaceae</taxon>
        <taxon>Haloferula</taxon>
    </lineage>
</organism>
<evidence type="ECO:0000313" key="9">
    <source>
        <dbReference type="Proteomes" id="UP001476282"/>
    </source>
</evidence>
<dbReference type="Pfam" id="PF02518">
    <property type="entry name" value="HATPase_c"/>
    <property type="match status" value="1"/>
</dbReference>
<dbReference type="Gene3D" id="3.30.565.10">
    <property type="entry name" value="Histidine kinase-like ATPase, C-terminal domain"/>
    <property type="match status" value="1"/>
</dbReference>
<accession>A0ABP9UKH8</accession>
<dbReference type="InterPro" id="IPR036890">
    <property type="entry name" value="HATPase_C_sf"/>
</dbReference>
<keyword evidence="9" id="KW-1185">Reference proteome</keyword>
<dbReference type="InterPro" id="IPR003594">
    <property type="entry name" value="HATPase_dom"/>
</dbReference>
<name>A0ABP9UKH8_9BACT</name>
<evidence type="ECO:0000256" key="5">
    <source>
        <dbReference type="SAM" id="Phobius"/>
    </source>
</evidence>
<dbReference type="InterPro" id="IPR050482">
    <property type="entry name" value="Sensor_HK_TwoCompSys"/>
</dbReference>
<feature type="transmembrane region" description="Helical" evidence="5">
    <location>
        <begin position="35"/>
        <end position="55"/>
    </location>
</feature>
<dbReference type="PANTHER" id="PTHR24421">
    <property type="entry name" value="NITRATE/NITRITE SENSOR PROTEIN NARX-RELATED"/>
    <property type="match status" value="1"/>
</dbReference>
<evidence type="ECO:0008006" key="10">
    <source>
        <dbReference type="Google" id="ProtNLM"/>
    </source>
</evidence>
<proteinExistence type="predicted"/>
<evidence type="ECO:0000256" key="2">
    <source>
        <dbReference type="ARBA" id="ARBA00022777"/>
    </source>
</evidence>
<evidence type="ECO:0000259" key="7">
    <source>
        <dbReference type="Pfam" id="PF07730"/>
    </source>
</evidence>
<feature type="compositionally biased region" description="Basic and acidic residues" evidence="4">
    <location>
        <begin position="322"/>
        <end position="334"/>
    </location>
</feature>
<dbReference type="Proteomes" id="UP001476282">
    <property type="component" value="Unassembled WGS sequence"/>
</dbReference>
<feature type="domain" description="Signal transduction histidine kinase subgroup 3 dimerisation and phosphoacceptor" evidence="7">
    <location>
        <begin position="124"/>
        <end position="194"/>
    </location>
</feature>
<dbReference type="EMBL" id="BAABRI010000002">
    <property type="protein sequence ID" value="GAA5481206.1"/>
    <property type="molecule type" value="Genomic_DNA"/>
</dbReference>
<keyword evidence="5" id="KW-1133">Transmembrane helix</keyword>
<keyword evidence="2" id="KW-0418">Kinase</keyword>
<evidence type="ECO:0000313" key="8">
    <source>
        <dbReference type="EMBL" id="GAA5481206.1"/>
    </source>
</evidence>
<comment type="caution">
    <text evidence="8">The sequence shown here is derived from an EMBL/GenBank/DDBJ whole genome shotgun (WGS) entry which is preliminary data.</text>
</comment>
<keyword evidence="3" id="KW-0902">Two-component regulatory system</keyword>
<dbReference type="SUPFAM" id="SSF55874">
    <property type="entry name" value="ATPase domain of HSP90 chaperone/DNA topoisomerase II/histidine kinase"/>
    <property type="match status" value="1"/>
</dbReference>
<sequence>MDPGPPPEARQNPEPDPWEKLHAVVRLPEVRISTAYLLLGCAWILGSDALVESLAKNHPMAAMLHSFKGLNFIFITAALLFVALHRSFGGWRKAESLRAAELIASSEKFRELSAGLQARSEDKRAELAREIHDEFGQRLTGIKLKLGLAEKILDRRDDRELNPLVDLVVETSALVDETIQAARRVSYGLRPETLDKVGLAAALEEEARVFTERTGIPCQLSVGDMSDPLPRPMATAAFRIFQESLTNVARHARATEVAAACAMSGGCLTLSVRDNGTGMNPTLAEAPSTLGLLGMWERARNAGGHLSFETSAGEGTTVHLELPVDPHPRETQAA</sequence>
<dbReference type="Pfam" id="PF07730">
    <property type="entry name" value="HisKA_3"/>
    <property type="match status" value="1"/>
</dbReference>